<evidence type="ECO:0000313" key="2">
    <source>
        <dbReference type="EMBL" id="SMF23011.1"/>
    </source>
</evidence>
<accession>A0A1Y6BW42</accession>
<organism evidence="2 3">
    <name type="scientific">Pseudobacteriovorax antillogorgiicola</name>
    <dbReference type="NCBI Taxonomy" id="1513793"/>
    <lineage>
        <taxon>Bacteria</taxon>
        <taxon>Pseudomonadati</taxon>
        <taxon>Bdellovibrionota</taxon>
        <taxon>Oligoflexia</taxon>
        <taxon>Oligoflexales</taxon>
        <taxon>Pseudobacteriovoracaceae</taxon>
        <taxon>Pseudobacteriovorax</taxon>
    </lineage>
</organism>
<evidence type="ECO:0000256" key="1">
    <source>
        <dbReference type="SAM" id="Phobius"/>
    </source>
</evidence>
<keyword evidence="3" id="KW-1185">Reference proteome</keyword>
<keyword evidence="1" id="KW-0472">Membrane</keyword>
<dbReference type="Proteomes" id="UP000192907">
    <property type="component" value="Unassembled WGS sequence"/>
</dbReference>
<dbReference type="RefSeq" id="WP_207912237.1">
    <property type="nucleotide sequence ID" value="NZ_SLZT01000007.1"/>
</dbReference>
<name>A0A1Y6BW42_9BACT</name>
<proteinExistence type="predicted"/>
<protein>
    <submittedName>
        <fullName evidence="2">Uncharacterized protein</fullName>
    </submittedName>
</protein>
<evidence type="ECO:0000313" key="3">
    <source>
        <dbReference type="Proteomes" id="UP000192907"/>
    </source>
</evidence>
<dbReference type="AlphaFoldDB" id="A0A1Y6BW42"/>
<gene>
    <name evidence="2" type="ORF">SAMN06296036_107261</name>
</gene>
<keyword evidence="1" id="KW-0812">Transmembrane</keyword>
<keyword evidence="1" id="KW-1133">Transmembrane helix</keyword>
<dbReference type="EMBL" id="FWZT01000007">
    <property type="protein sequence ID" value="SMF23011.1"/>
    <property type="molecule type" value="Genomic_DNA"/>
</dbReference>
<reference evidence="3" key="1">
    <citation type="submission" date="2017-04" db="EMBL/GenBank/DDBJ databases">
        <authorList>
            <person name="Varghese N."/>
            <person name="Submissions S."/>
        </authorList>
    </citation>
    <scope>NUCLEOTIDE SEQUENCE [LARGE SCALE GENOMIC DNA]</scope>
    <source>
        <strain evidence="3">RKEM611</strain>
    </source>
</reference>
<sequence length="100" mass="11665">MTLSMEFAAGTMEEVTILARSKFDCEKKLSGWKSPVVKVIMFFLVGHILLFIYTVFQEKEYTENMKRRIRNNEDRWLYDYGFQSSQFGVKPGCDGKGNCE</sequence>
<feature type="transmembrane region" description="Helical" evidence="1">
    <location>
        <begin position="36"/>
        <end position="56"/>
    </location>
</feature>